<name>A0A2H3DKL5_ARMGA</name>
<dbReference type="EMBL" id="KZ293668">
    <property type="protein sequence ID" value="PBK89617.1"/>
    <property type="molecule type" value="Genomic_DNA"/>
</dbReference>
<feature type="region of interest" description="Disordered" evidence="1">
    <location>
        <begin position="1"/>
        <end position="35"/>
    </location>
</feature>
<proteinExistence type="predicted"/>
<evidence type="ECO:0000313" key="3">
    <source>
        <dbReference type="Proteomes" id="UP000217790"/>
    </source>
</evidence>
<organism evidence="2 3">
    <name type="scientific">Armillaria gallica</name>
    <name type="common">Bulbous honey fungus</name>
    <name type="synonym">Armillaria bulbosa</name>
    <dbReference type="NCBI Taxonomy" id="47427"/>
    <lineage>
        <taxon>Eukaryota</taxon>
        <taxon>Fungi</taxon>
        <taxon>Dikarya</taxon>
        <taxon>Basidiomycota</taxon>
        <taxon>Agaricomycotina</taxon>
        <taxon>Agaricomycetes</taxon>
        <taxon>Agaricomycetidae</taxon>
        <taxon>Agaricales</taxon>
        <taxon>Marasmiineae</taxon>
        <taxon>Physalacriaceae</taxon>
        <taxon>Armillaria</taxon>
    </lineage>
</organism>
<gene>
    <name evidence="2" type="ORF">ARMGADRAFT_1167386</name>
</gene>
<dbReference type="InParanoid" id="A0A2H3DKL5"/>
<keyword evidence="3" id="KW-1185">Reference proteome</keyword>
<protein>
    <submittedName>
        <fullName evidence="2">Uncharacterized protein</fullName>
    </submittedName>
</protein>
<accession>A0A2H3DKL5</accession>
<dbReference type="Proteomes" id="UP000217790">
    <property type="component" value="Unassembled WGS sequence"/>
</dbReference>
<reference evidence="3" key="1">
    <citation type="journal article" date="2017" name="Nat. Ecol. Evol.">
        <title>Genome expansion and lineage-specific genetic innovations in the forest pathogenic fungi Armillaria.</title>
        <authorList>
            <person name="Sipos G."/>
            <person name="Prasanna A.N."/>
            <person name="Walter M.C."/>
            <person name="O'Connor E."/>
            <person name="Balint B."/>
            <person name="Krizsan K."/>
            <person name="Kiss B."/>
            <person name="Hess J."/>
            <person name="Varga T."/>
            <person name="Slot J."/>
            <person name="Riley R."/>
            <person name="Boka B."/>
            <person name="Rigling D."/>
            <person name="Barry K."/>
            <person name="Lee J."/>
            <person name="Mihaltcheva S."/>
            <person name="LaButti K."/>
            <person name="Lipzen A."/>
            <person name="Waldron R."/>
            <person name="Moloney N.M."/>
            <person name="Sperisen C."/>
            <person name="Kredics L."/>
            <person name="Vagvoelgyi C."/>
            <person name="Patrignani A."/>
            <person name="Fitzpatrick D."/>
            <person name="Nagy I."/>
            <person name="Doyle S."/>
            <person name="Anderson J.B."/>
            <person name="Grigoriev I.V."/>
            <person name="Gueldener U."/>
            <person name="Muensterkoetter M."/>
            <person name="Nagy L.G."/>
        </authorList>
    </citation>
    <scope>NUCLEOTIDE SEQUENCE [LARGE SCALE GENOMIC DNA]</scope>
    <source>
        <strain evidence="3">Ar21-2</strain>
    </source>
</reference>
<dbReference type="OrthoDB" id="2841595at2759"/>
<feature type="compositionally biased region" description="Basic and acidic residues" evidence="1">
    <location>
        <begin position="7"/>
        <end position="19"/>
    </location>
</feature>
<sequence>MAAESEEPPKRLTAEDTLKRINCGDPPRKEDLTEAANNAPSGTVLYCDRYHAPKFKYIPTFPRLPDGAGIGGDFVYFYGFVVTAESLTSIYHKHKHEIRTHVGDGSSILANVAMGYGVLKRTLVRYHDAYLVNAQVDDLAMEEPHLIQYPEENTLWIIAVACTRTLKLFYSRPSLEQMQLFEKHLGCKPRWFKDTVPTDKFRGWGE</sequence>
<dbReference type="AlphaFoldDB" id="A0A2H3DKL5"/>
<evidence type="ECO:0000256" key="1">
    <source>
        <dbReference type="SAM" id="MobiDB-lite"/>
    </source>
</evidence>
<evidence type="ECO:0000313" key="2">
    <source>
        <dbReference type="EMBL" id="PBK89617.1"/>
    </source>
</evidence>